<feature type="transmembrane region" description="Helical" evidence="1">
    <location>
        <begin position="31"/>
        <end position="54"/>
    </location>
</feature>
<keyword evidence="1" id="KW-0472">Membrane</keyword>
<dbReference type="AlphaFoldDB" id="A0A817UMC0"/>
<evidence type="ECO:0000313" key="7">
    <source>
        <dbReference type="Proteomes" id="UP000663873"/>
    </source>
</evidence>
<proteinExistence type="predicted"/>
<comment type="caution">
    <text evidence="2">The sequence shown here is derived from an EMBL/GenBank/DDBJ whole genome shotgun (WGS) entry which is preliminary data.</text>
</comment>
<dbReference type="EMBL" id="CAJOBP010001775">
    <property type="protein sequence ID" value="CAF4310455.1"/>
    <property type="molecule type" value="Genomic_DNA"/>
</dbReference>
<keyword evidence="7" id="KW-1185">Reference proteome</keyword>
<dbReference type="EMBL" id="CAJNXB010003774">
    <property type="protein sequence ID" value="CAF3337885.1"/>
    <property type="molecule type" value="Genomic_DNA"/>
</dbReference>
<name>A0A817UMC0_9BILA</name>
<organism evidence="2 6">
    <name type="scientific">Rotaria socialis</name>
    <dbReference type="NCBI Taxonomy" id="392032"/>
    <lineage>
        <taxon>Eukaryota</taxon>
        <taxon>Metazoa</taxon>
        <taxon>Spiralia</taxon>
        <taxon>Gnathifera</taxon>
        <taxon>Rotifera</taxon>
        <taxon>Eurotatoria</taxon>
        <taxon>Bdelloidea</taxon>
        <taxon>Philodinida</taxon>
        <taxon>Philodinidae</taxon>
        <taxon>Rotaria</taxon>
    </lineage>
</organism>
<evidence type="ECO:0000256" key="1">
    <source>
        <dbReference type="SAM" id="Phobius"/>
    </source>
</evidence>
<evidence type="ECO:0000313" key="4">
    <source>
        <dbReference type="EMBL" id="CAF4310455.1"/>
    </source>
</evidence>
<evidence type="ECO:0000313" key="6">
    <source>
        <dbReference type="Proteomes" id="UP000663825"/>
    </source>
</evidence>
<keyword evidence="1" id="KW-0812">Transmembrane</keyword>
<sequence length="107" mass="12511">MARRVLEMSENVATTNRLFHAQRELRMVRRVLLHVLILVIIVLPYVIFVLMSFFRSAPKYSFRTAHTFISPDLVLLKFALLQMSESLQTSTMKRIHGRLVRVIRTVA</sequence>
<dbReference type="EMBL" id="CAJNYD010002364">
    <property type="protein sequence ID" value="CAF3413823.1"/>
    <property type="molecule type" value="Genomic_DNA"/>
</dbReference>
<keyword evidence="1" id="KW-1133">Transmembrane helix</keyword>
<gene>
    <name evidence="5" type="ORF">HFQ381_LOCUS18590</name>
    <name evidence="3" type="ORF">LUA448_LOCUS18769</name>
    <name evidence="2" type="ORF">TIS948_LOCUS22076</name>
    <name evidence="4" type="ORF">UJA718_LOCUS13227</name>
</gene>
<dbReference type="Proteomes" id="UP000663825">
    <property type="component" value="Unassembled WGS sequence"/>
</dbReference>
<dbReference type="Proteomes" id="UP000663873">
    <property type="component" value="Unassembled WGS sequence"/>
</dbReference>
<protein>
    <recommendedName>
        <fullName evidence="8">G-protein coupled receptors family 1 profile domain-containing protein</fullName>
    </recommendedName>
</protein>
<reference evidence="2" key="1">
    <citation type="submission" date="2021-02" db="EMBL/GenBank/DDBJ databases">
        <authorList>
            <person name="Nowell W R."/>
        </authorList>
    </citation>
    <scope>NUCLEOTIDE SEQUENCE</scope>
</reference>
<dbReference type="EMBL" id="CAJOBO010001445">
    <property type="protein sequence ID" value="CAF4378838.1"/>
    <property type="molecule type" value="Genomic_DNA"/>
</dbReference>
<dbReference type="Proteomes" id="UP000663851">
    <property type="component" value="Unassembled WGS sequence"/>
</dbReference>
<dbReference type="Proteomes" id="UP000663833">
    <property type="component" value="Unassembled WGS sequence"/>
</dbReference>
<evidence type="ECO:0008006" key="8">
    <source>
        <dbReference type="Google" id="ProtNLM"/>
    </source>
</evidence>
<evidence type="ECO:0000313" key="2">
    <source>
        <dbReference type="EMBL" id="CAF3337885.1"/>
    </source>
</evidence>
<accession>A0A817UMC0</accession>
<evidence type="ECO:0000313" key="5">
    <source>
        <dbReference type="EMBL" id="CAF4378838.1"/>
    </source>
</evidence>
<evidence type="ECO:0000313" key="3">
    <source>
        <dbReference type="EMBL" id="CAF3413823.1"/>
    </source>
</evidence>